<feature type="domain" description="HTH cro/C1-type" evidence="2">
    <location>
        <begin position="19"/>
        <end position="73"/>
    </location>
</feature>
<gene>
    <name evidence="3" type="primary">immR</name>
    <name evidence="3" type="ORF">ANTHELSMS3_01854</name>
</gene>
<dbReference type="RefSeq" id="WP_094034595.1">
    <property type="nucleotide sequence ID" value="NZ_CP022540.1"/>
</dbReference>
<dbReference type="PANTHER" id="PTHR46558:SF13">
    <property type="entry name" value="HTH-TYPE TRANSCRIPTIONAL REGULATOR IMMR"/>
    <property type="match status" value="1"/>
</dbReference>
<protein>
    <submittedName>
        <fullName evidence="3">HTH-type transcriptional regulator ImmR</fullName>
    </submittedName>
</protein>
<keyword evidence="4" id="KW-1185">Reference proteome</keyword>
<evidence type="ECO:0000313" key="4">
    <source>
        <dbReference type="Proteomes" id="UP000203589"/>
    </source>
</evidence>
<keyword evidence="1" id="KW-0238">DNA-binding</keyword>
<dbReference type="Proteomes" id="UP000203589">
    <property type="component" value="Chromosome"/>
</dbReference>
<dbReference type="OrthoDB" id="5659783at2"/>
<dbReference type="EMBL" id="CP022540">
    <property type="protein sequence ID" value="ASP20541.1"/>
    <property type="molecule type" value="Genomic_DNA"/>
</dbReference>
<evidence type="ECO:0000256" key="1">
    <source>
        <dbReference type="ARBA" id="ARBA00023125"/>
    </source>
</evidence>
<dbReference type="InterPro" id="IPR010982">
    <property type="entry name" value="Lambda_DNA-bd_dom_sf"/>
</dbReference>
<dbReference type="Gene3D" id="1.10.260.40">
    <property type="entry name" value="lambda repressor-like DNA-binding domains"/>
    <property type="match status" value="1"/>
</dbReference>
<dbReference type="GO" id="GO:0003677">
    <property type="term" value="F:DNA binding"/>
    <property type="evidence" value="ECO:0007669"/>
    <property type="project" value="UniProtKB-KW"/>
</dbReference>
<dbReference type="PANTHER" id="PTHR46558">
    <property type="entry name" value="TRACRIPTIONAL REGULATORY PROTEIN-RELATED-RELATED"/>
    <property type="match status" value="1"/>
</dbReference>
<evidence type="ECO:0000313" key="3">
    <source>
        <dbReference type="EMBL" id="ASP20541.1"/>
    </source>
</evidence>
<dbReference type="KEGG" id="aht:ANTHELSMS3_01854"/>
<organism evidence="3 4">
    <name type="scientific">Antarctobacter heliothermus</name>
    <dbReference type="NCBI Taxonomy" id="74033"/>
    <lineage>
        <taxon>Bacteria</taxon>
        <taxon>Pseudomonadati</taxon>
        <taxon>Pseudomonadota</taxon>
        <taxon>Alphaproteobacteria</taxon>
        <taxon>Rhodobacterales</taxon>
        <taxon>Roseobacteraceae</taxon>
        <taxon>Antarctobacter</taxon>
    </lineage>
</organism>
<sequence>MSDTTDWYGPETATFGDRLAAAREAAGMTQEILAKRLGVKHKTIQAWEDDFSEPRANRLNMLAGVLNISIVWLITGEGDGLPDPSETEALDPDINAILTEIRALRGQFRAQADKLGRLEKQLRTVLKETV</sequence>
<dbReference type="Pfam" id="PF01381">
    <property type="entry name" value="HTH_3"/>
    <property type="match status" value="1"/>
</dbReference>
<dbReference type="PROSITE" id="PS50943">
    <property type="entry name" value="HTH_CROC1"/>
    <property type="match status" value="1"/>
</dbReference>
<dbReference type="SMART" id="SM00530">
    <property type="entry name" value="HTH_XRE"/>
    <property type="match status" value="1"/>
</dbReference>
<dbReference type="AlphaFoldDB" id="A0A222E3J6"/>
<dbReference type="SUPFAM" id="SSF47413">
    <property type="entry name" value="lambda repressor-like DNA-binding domains"/>
    <property type="match status" value="1"/>
</dbReference>
<accession>A0A222E3J6</accession>
<dbReference type="InterPro" id="IPR001387">
    <property type="entry name" value="Cro/C1-type_HTH"/>
</dbReference>
<name>A0A222E3J6_9RHOB</name>
<dbReference type="CDD" id="cd00093">
    <property type="entry name" value="HTH_XRE"/>
    <property type="match status" value="1"/>
</dbReference>
<evidence type="ECO:0000259" key="2">
    <source>
        <dbReference type="PROSITE" id="PS50943"/>
    </source>
</evidence>
<reference evidence="3 4" key="1">
    <citation type="submission" date="2017-07" db="EMBL/GenBank/DDBJ databases">
        <title>Genome Sequence of Antarctobacter heliothermus Strain SMS3 Isolated from a culture of the Diatom Skeletonema marinoi.</title>
        <authorList>
            <person name="Topel M."/>
            <person name="Pinder M.I.M."/>
            <person name="Johansson O.N."/>
            <person name="Kourtchenko O."/>
            <person name="Godhe A."/>
            <person name="Clarke A.K."/>
        </authorList>
    </citation>
    <scope>NUCLEOTIDE SEQUENCE [LARGE SCALE GENOMIC DNA]</scope>
    <source>
        <strain evidence="3 4">SMS3</strain>
    </source>
</reference>
<proteinExistence type="predicted"/>